<proteinExistence type="predicted"/>
<dbReference type="InterPro" id="IPR000916">
    <property type="entry name" value="Bet_v_I/MLP"/>
</dbReference>
<feature type="domain" description="Bet v I/Major latex protein" evidence="1">
    <location>
        <begin position="4"/>
        <end position="149"/>
    </location>
</feature>
<organism evidence="2 3">
    <name type="scientific">Sesamum angolense</name>
    <dbReference type="NCBI Taxonomy" id="2727404"/>
    <lineage>
        <taxon>Eukaryota</taxon>
        <taxon>Viridiplantae</taxon>
        <taxon>Streptophyta</taxon>
        <taxon>Embryophyta</taxon>
        <taxon>Tracheophyta</taxon>
        <taxon>Spermatophyta</taxon>
        <taxon>Magnoliopsida</taxon>
        <taxon>eudicotyledons</taxon>
        <taxon>Gunneridae</taxon>
        <taxon>Pentapetalae</taxon>
        <taxon>asterids</taxon>
        <taxon>lamiids</taxon>
        <taxon>Lamiales</taxon>
        <taxon>Pedaliaceae</taxon>
        <taxon>Sesamum</taxon>
    </lineage>
</organism>
<reference evidence="2" key="1">
    <citation type="submission" date="2020-06" db="EMBL/GenBank/DDBJ databases">
        <authorList>
            <person name="Li T."/>
            <person name="Hu X."/>
            <person name="Zhang T."/>
            <person name="Song X."/>
            <person name="Zhang H."/>
            <person name="Dai N."/>
            <person name="Sheng W."/>
            <person name="Hou X."/>
            <person name="Wei L."/>
        </authorList>
    </citation>
    <scope>NUCLEOTIDE SEQUENCE</scope>
    <source>
        <strain evidence="2">K16</strain>
        <tissue evidence="2">Leaf</tissue>
    </source>
</reference>
<dbReference type="CDD" id="cd07816">
    <property type="entry name" value="Bet_v1-like"/>
    <property type="match status" value="1"/>
</dbReference>
<evidence type="ECO:0000259" key="1">
    <source>
        <dbReference type="SMART" id="SM01037"/>
    </source>
</evidence>
<keyword evidence="3" id="KW-1185">Reference proteome</keyword>
<dbReference type="Gene3D" id="3.30.530.20">
    <property type="match status" value="1"/>
</dbReference>
<dbReference type="AlphaFoldDB" id="A0AAE1TCJ2"/>
<dbReference type="Pfam" id="PF00407">
    <property type="entry name" value="Bet_v_1"/>
    <property type="match status" value="1"/>
</dbReference>
<evidence type="ECO:0000313" key="2">
    <source>
        <dbReference type="EMBL" id="KAK4384666.1"/>
    </source>
</evidence>
<sequence length="149" mass="16309">MENLTADSVVASAPIKSPADKFFNFFRYNMNDIVKIFPAGFTGVELLEGEEGTVGSVKRWKYILGGIPLTATVKIVAIDEGARSITFAVLEGDLLLLYKSFQTTLTVSEGLAEWTFVFEKATLLTPPPELYIPLAITLSTLVDAFLLLN</sequence>
<dbReference type="SUPFAM" id="SSF55961">
    <property type="entry name" value="Bet v1-like"/>
    <property type="match status" value="1"/>
</dbReference>
<dbReference type="Proteomes" id="UP001289374">
    <property type="component" value="Unassembled WGS sequence"/>
</dbReference>
<name>A0AAE1TCJ2_9LAMI</name>
<accession>A0AAE1TCJ2</accession>
<reference evidence="2" key="2">
    <citation type="journal article" date="2024" name="Plant">
        <title>Genomic evolution and insights into agronomic trait innovations of Sesamum species.</title>
        <authorList>
            <person name="Miao H."/>
            <person name="Wang L."/>
            <person name="Qu L."/>
            <person name="Liu H."/>
            <person name="Sun Y."/>
            <person name="Le M."/>
            <person name="Wang Q."/>
            <person name="Wei S."/>
            <person name="Zheng Y."/>
            <person name="Lin W."/>
            <person name="Duan Y."/>
            <person name="Cao H."/>
            <person name="Xiong S."/>
            <person name="Wang X."/>
            <person name="Wei L."/>
            <person name="Li C."/>
            <person name="Ma Q."/>
            <person name="Ju M."/>
            <person name="Zhao R."/>
            <person name="Li G."/>
            <person name="Mu C."/>
            <person name="Tian Q."/>
            <person name="Mei H."/>
            <person name="Zhang T."/>
            <person name="Gao T."/>
            <person name="Zhang H."/>
        </authorList>
    </citation>
    <scope>NUCLEOTIDE SEQUENCE</scope>
    <source>
        <strain evidence="2">K16</strain>
    </source>
</reference>
<dbReference type="SMART" id="SM01037">
    <property type="entry name" value="Bet_v_1"/>
    <property type="match status" value="1"/>
</dbReference>
<protein>
    <submittedName>
        <fullName evidence="2">Kirola</fullName>
    </submittedName>
</protein>
<dbReference type="InterPro" id="IPR051761">
    <property type="entry name" value="MLP-like_ligand-binding"/>
</dbReference>
<dbReference type="EMBL" id="JACGWL010000044">
    <property type="protein sequence ID" value="KAK4384666.1"/>
    <property type="molecule type" value="Genomic_DNA"/>
</dbReference>
<gene>
    <name evidence="2" type="ORF">Sango_3038200</name>
</gene>
<comment type="caution">
    <text evidence="2">The sequence shown here is derived from an EMBL/GenBank/DDBJ whole genome shotgun (WGS) entry which is preliminary data.</text>
</comment>
<dbReference type="PANTHER" id="PTHR31907">
    <property type="entry name" value="MLP-LIKE PROTEIN 423"/>
    <property type="match status" value="1"/>
</dbReference>
<dbReference type="InterPro" id="IPR023393">
    <property type="entry name" value="START-like_dom_sf"/>
</dbReference>
<dbReference type="GO" id="GO:0006952">
    <property type="term" value="P:defense response"/>
    <property type="evidence" value="ECO:0007669"/>
    <property type="project" value="InterPro"/>
</dbReference>
<evidence type="ECO:0000313" key="3">
    <source>
        <dbReference type="Proteomes" id="UP001289374"/>
    </source>
</evidence>